<feature type="transmembrane region" description="Helical" evidence="1">
    <location>
        <begin position="40"/>
        <end position="58"/>
    </location>
</feature>
<dbReference type="EMBL" id="JACHBG010000001">
    <property type="protein sequence ID" value="MBB6482775.1"/>
    <property type="molecule type" value="Genomic_DNA"/>
</dbReference>
<reference evidence="2 3" key="1">
    <citation type="submission" date="2020-08" db="EMBL/GenBank/DDBJ databases">
        <title>Genomic Encyclopedia of Type Strains, Phase IV (KMG-V): Genome sequencing to study the core and pangenomes of soil and plant-associated prokaryotes.</title>
        <authorList>
            <person name="Whitman W."/>
        </authorList>
    </citation>
    <scope>NUCLEOTIDE SEQUENCE [LARGE SCALE GENOMIC DNA]</scope>
    <source>
        <strain evidence="2 3">SEMIA 4060</strain>
    </source>
</reference>
<dbReference type="Proteomes" id="UP000565576">
    <property type="component" value="Unassembled WGS sequence"/>
</dbReference>
<dbReference type="RefSeq" id="WP_184700606.1">
    <property type="nucleotide sequence ID" value="NZ_JACHBG010000001.1"/>
</dbReference>
<keyword evidence="1" id="KW-1133">Transmembrane helix</keyword>
<evidence type="ECO:0000313" key="2">
    <source>
        <dbReference type="EMBL" id="MBB6482775.1"/>
    </source>
</evidence>
<keyword evidence="1" id="KW-0812">Transmembrane</keyword>
<proteinExistence type="predicted"/>
<sequence>MMDSIALAKAIELQTQAREERWRRNEDLFYHDYSMDPPALVVWAGRLITGLGAFVAAMKKADRRDVRRSACDDCEDTGCDQAASCRA</sequence>
<accession>A0A7X0IKR6</accession>
<keyword evidence="1" id="KW-0472">Membrane</keyword>
<gene>
    <name evidence="2" type="ORF">GGD46_000018</name>
</gene>
<organism evidence="2 3">
    <name type="scientific">Rhizobium lusitanum</name>
    <dbReference type="NCBI Taxonomy" id="293958"/>
    <lineage>
        <taxon>Bacteria</taxon>
        <taxon>Pseudomonadati</taxon>
        <taxon>Pseudomonadota</taxon>
        <taxon>Alphaproteobacteria</taxon>
        <taxon>Hyphomicrobiales</taxon>
        <taxon>Rhizobiaceae</taxon>
        <taxon>Rhizobium/Agrobacterium group</taxon>
        <taxon>Rhizobium</taxon>
    </lineage>
</organism>
<evidence type="ECO:0000313" key="3">
    <source>
        <dbReference type="Proteomes" id="UP000565576"/>
    </source>
</evidence>
<comment type="caution">
    <text evidence="2">The sequence shown here is derived from an EMBL/GenBank/DDBJ whole genome shotgun (WGS) entry which is preliminary data.</text>
</comment>
<evidence type="ECO:0000256" key="1">
    <source>
        <dbReference type="SAM" id="Phobius"/>
    </source>
</evidence>
<protein>
    <submittedName>
        <fullName evidence="2">Uncharacterized protein</fullName>
    </submittedName>
</protein>
<dbReference type="AlphaFoldDB" id="A0A7X0IKR6"/>
<name>A0A7X0IKR6_9HYPH</name>